<proteinExistence type="predicted"/>
<keyword evidence="1" id="KW-0732">Signal</keyword>
<evidence type="ECO:0000313" key="2">
    <source>
        <dbReference type="EMBL" id="MCM5683005.1"/>
    </source>
</evidence>
<dbReference type="RefSeq" id="WP_251781562.1">
    <property type="nucleotide sequence ID" value="NZ_JAMKFE010000047.1"/>
</dbReference>
<dbReference type="EMBL" id="JAMKFE010000047">
    <property type="protein sequence ID" value="MCM5683005.1"/>
    <property type="molecule type" value="Genomic_DNA"/>
</dbReference>
<sequence>MHITSSRPSPMTNLLRSALLLLSLVLAPLVTAAQSSAPERSRENFMVVVRESMGANRAEDAFSPTGKFKAKLADGREVEMEMASWEFIGDTHIRFVFDGPQMMINATPQDLERLGIKSVEEALALALSNIKRVYGEPEAAPWEGGLMQVSGKSPDLNSSYFLDRAYWQSLLKAHPEGLVVSVAKRGGLLYVPASDGNAVERLKRGVAYLHASSGRLRVSSALYLFKDGKWSVFQSPVKQ</sequence>
<dbReference type="Proteomes" id="UP001165541">
    <property type="component" value="Unassembled WGS sequence"/>
</dbReference>
<accession>A0ABT0YW81</accession>
<reference evidence="2" key="1">
    <citation type="submission" date="2022-05" db="EMBL/GenBank/DDBJ databases">
        <title>Schlegelella sp. nov., isolated from mangrove soil.</title>
        <authorList>
            <person name="Liu Y."/>
            <person name="Ge X."/>
            <person name="Liu W."/>
        </authorList>
    </citation>
    <scope>NUCLEOTIDE SEQUENCE</scope>
    <source>
        <strain evidence="2">S2-27</strain>
    </source>
</reference>
<evidence type="ECO:0008006" key="4">
    <source>
        <dbReference type="Google" id="ProtNLM"/>
    </source>
</evidence>
<protein>
    <recommendedName>
        <fullName evidence="4">Outer membrane lipoprotein carrier protein LolA</fullName>
    </recommendedName>
</protein>
<feature type="chain" id="PRO_5045208371" description="Outer membrane lipoprotein carrier protein LolA" evidence="1">
    <location>
        <begin position="33"/>
        <end position="239"/>
    </location>
</feature>
<evidence type="ECO:0000313" key="3">
    <source>
        <dbReference type="Proteomes" id="UP001165541"/>
    </source>
</evidence>
<comment type="caution">
    <text evidence="2">The sequence shown here is derived from an EMBL/GenBank/DDBJ whole genome shotgun (WGS) entry which is preliminary data.</text>
</comment>
<organism evidence="2 3">
    <name type="scientific">Caldimonas mangrovi</name>
    <dbReference type="NCBI Taxonomy" id="2944811"/>
    <lineage>
        <taxon>Bacteria</taxon>
        <taxon>Pseudomonadati</taxon>
        <taxon>Pseudomonadota</taxon>
        <taxon>Betaproteobacteria</taxon>
        <taxon>Burkholderiales</taxon>
        <taxon>Sphaerotilaceae</taxon>
        <taxon>Caldimonas</taxon>
    </lineage>
</organism>
<name>A0ABT0YW81_9BURK</name>
<feature type="signal peptide" evidence="1">
    <location>
        <begin position="1"/>
        <end position="32"/>
    </location>
</feature>
<evidence type="ECO:0000256" key="1">
    <source>
        <dbReference type="SAM" id="SignalP"/>
    </source>
</evidence>
<keyword evidence="3" id="KW-1185">Reference proteome</keyword>
<gene>
    <name evidence="2" type="ORF">M8A51_26180</name>
</gene>